<organism evidence="1 2">
    <name type="scientific">Amnibacterium kyonggiense</name>
    <dbReference type="NCBI Taxonomy" id="595671"/>
    <lineage>
        <taxon>Bacteria</taxon>
        <taxon>Bacillati</taxon>
        <taxon>Actinomycetota</taxon>
        <taxon>Actinomycetes</taxon>
        <taxon>Micrococcales</taxon>
        <taxon>Microbacteriaceae</taxon>
        <taxon>Amnibacterium</taxon>
    </lineage>
</organism>
<reference evidence="1 2" key="1">
    <citation type="submission" date="2019-03" db="EMBL/GenBank/DDBJ databases">
        <title>Genomic Encyclopedia of Archaeal and Bacterial Type Strains, Phase II (KMG-II): from individual species to whole genera.</title>
        <authorList>
            <person name="Goeker M."/>
        </authorList>
    </citation>
    <scope>NUCLEOTIDE SEQUENCE [LARGE SCALE GENOMIC DNA]</scope>
    <source>
        <strain evidence="1 2">DSM 24782</strain>
    </source>
</reference>
<dbReference type="AlphaFoldDB" id="A0A4V3EAB0"/>
<dbReference type="Proteomes" id="UP000295344">
    <property type="component" value="Unassembled WGS sequence"/>
</dbReference>
<dbReference type="OrthoDB" id="9779968at2"/>
<comment type="caution">
    <text evidence="1">The sequence shown here is derived from an EMBL/GenBank/DDBJ whole genome shotgun (WGS) entry which is preliminary data.</text>
</comment>
<proteinExistence type="predicted"/>
<sequence>MTRQETLVQTPTDDVLRALHPDCPDWQRLGPTPRDAAIRAMAEAQRMQEEERTAAWSGGFNRRTFLTGGLGVGVAALGAQLVTSRVSYAAADELDTGTLVVVFLRGGMDGLSMLVPAADPDLVKERPNIGVRKGLIDIDSGRTFGLHPAMAPLAPLIAQGKVAAIPAVSTPDLSRSHFQAQDCLERGSSTTLSTGWLDRVLTASGPGTTFRSVAIGGTTPRSLTGAAMPIAMHDLGSIKLNVDKTETKATTAALQALYTGLDHPIAKQTKLAIGALGTVARITAADTAAAAASPGTAVQYPSGNFAAALRDLALLIKGGAGVRVACIDVGGWDTHTGMGNVDSGDMQAHLGDLAKALAAFTADLGSDLLDRTTVVTMSEFGRRVEENASGGTDHGHGGAVLVLGGGVNGGVHGQWKGLAHRTTYGDVLGSNDYRDVLTEVVSKRLDLSTGKLKHVFPGWRPKRLGIMA</sequence>
<gene>
    <name evidence="1" type="ORF">CLV52_2805</name>
</gene>
<dbReference type="PROSITE" id="PS51318">
    <property type="entry name" value="TAT"/>
    <property type="match status" value="1"/>
</dbReference>
<evidence type="ECO:0000313" key="1">
    <source>
        <dbReference type="EMBL" id="TDS75698.1"/>
    </source>
</evidence>
<dbReference type="Pfam" id="PF07394">
    <property type="entry name" value="DUF1501"/>
    <property type="match status" value="1"/>
</dbReference>
<name>A0A4V3EAB0_9MICO</name>
<dbReference type="EMBL" id="SOAM01000003">
    <property type="protein sequence ID" value="TDS75698.1"/>
    <property type="molecule type" value="Genomic_DNA"/>
</dbReference>
<dbReference type="InterPro" id="IPR010869">
    <property type="entry name" value="DUF1501"/>
</dbReference>
<protein>
    <submittedName>
        <fullName evidence="1">Uncharacterized protein (DUF1501 family)</fullName>
    </submittedName>
</protein>
<accession>A0A4V3EAB0</accession>
<dbReference type="PANTHER" id="PTHR43737">
    <property type="entry name" value="BLL7424 PROTEIN"/>
    <property type="match status" value="1"/>
</dbReference>
<evidence type="ECO:0000313" key="2">
    <source>
        <dbReference type="Proteomes" id="UP000295344"/>
    </source>
</evidence>
<keyword evidence="2" id="KW-1185">Reference proteome</keyword>
<dbReference type="InterPro" id="IPR006311">
    <property type="entry name" value="TAT_signal"/>
</dbReference>
<dbReference type="PANTHER" id="PTHR43737:SF1">
    <property type="entry name" value="DUF1501 DOMAIN-CONTAINING PROTEIN"/>
    <property type="match status" value="1"/>
</dbReference>